<evidence type="ECO:0000313" key="1">
    <source>
        <dbReference type="EMBL" id="VDM82155.1"/>
    </source>
</evidence>
<protein>
    <submittedName>
        <fullName evidence="1">Uncharacterized protein</fullName>
    </submittedName>
</protein>
<dbReference type="AlphaFoldDB" id="A0A3P7LHU1"/>
<feature type="non-terminal residue" evidence="1">
    <location>
        <position position="138"/>
    </location>
</feature>
<keyword evidence="2" id="KW-1185">Reference proteome</keyword>
<accession>A0A3P7LHU1</accession>
<organism evidence="1 2">
    <name type="scientific">Strongylus vulgaris</name>
    <name type="common">Blood worm</name>
    <dbReference type="NCBI Taxonomy" id="40348"/>
    <lineage>
        <taxon>Eukaryota</taxon>
        <taxon>Metazoa</taxon>
        <taxon>Ecdysozoa</taxon>
        <taxon>Nematoda</taxon>
        <taxon>Chromadorea</taxon>
        <taxon>Rhabditida</taxon>
        <taxon>Rhabditina</taxon>
        <taxon>Rhabditomorpha</taxon>
        <taxon>Strongyloidea</taxon>
        <taxon>Strongylidae</taxon>
        <taxon>Strongylus</taxon>
    </lineage>
</organism>
<dbReference type="EMBL" id="UYYB01116229">
    <property type="protein sequence ID" value="VDM82155.1"/>
    <property type="molecule type" value="Genomic_DNA"/>
</dbReference>
<dbReference type="Proteomes" id="UP000270094">
    <property type="component" value="Unassembled WGS sequence"/>
</dbReference>
<gene>
    <name evidence="1" type="ORF">SVUK_LOCUS17153</name>
</gene>
<sequence>MERMWLATLLLSLAAFQTYLFSAVIRCSMYISKIEEIRRKRENAFERCSERVRLAKANGLWRTTSWGGGFQQYRGQYDEEKPRKVPKQKGHVQWSASLRKSLAADDDATTMKLLDYGKEPRSDMREPLLKLESVEESG</sequence>
<name>A0A3P7LHU1_STRVU</name>
<dbReference type="OrthoDB" id="5870528at2759"/>
<proteinExistence type="predicted"/>
<reference evidence="1 2" key="1">
    <citation type="submission" date="2018-11" db="EMBL/GenBank/DDBJ databases">
        <authorList>
            <consortium name="Pathogen Informatics"/>
        </authorList>
    </citation>
    <scope>NUCLEOTIDE SEQUENCE [LARGE SCALE GENOMIC DNA]</scope>
</reference>
<evidence type="ECO:0000313" key="2">
    <source>
        <dbReference type="Proteomes" id="UP000270094"/>
    </source>
</evidence>